<feature type="compositionally biased region" description="Polar residues" evidence="2">
    <location>
        <begin position="1"/>
        <end position="38"/>
    </location>
</feature>
<dbReference type="Gene3D" id="1.10.10.60">
    <property type="entry name" value="Homeodomain-like"/>
    <property type="match status" value="1"/>
</dbReference>
<feature type="compositionally biased region" description="Acidic residues" evidence="2">
    <location>
        <begin position="262"/>
        <end position="288"/>
    </location>
</feature>
<dbReference type="PANTHER" id="PTHR22666:SF3">
    <property type="entry name" value="MYB_SANT-LIKE DNA-BINDING DOMAIN-CONTAINING PROTEIN 1"/>
    <property type="match status" value="1"/>
</dbReference>
<proteinExistence type="predicted"/>
<feature type="region of interest" description="Disordered" evidence="2">
    <location>
        <begin position="165"/>
        <end position="187"/>
    </location>
</feature>
<feature type="region of interest" description="Disordered" evidence="2">
    <location>
        <begin position="1"/>
        <end position="40"/>
    </location>
</feature>
<dbReference type="AlphaFoldDB" id="A0A182QG84"/>
<dbReference type="GO" id="GO:0045893">
    <property type="term" value="P:positive regulation of DNA-templated transcription"/>
    <property type="evidence" value="ECO:0007669"/>
    <property type="project" value="TreeGrafter"/>
</dbReference>
<dbReference type="GO" id="GO:0016604">
    <property type="term" value="C:nuclear body"/>
    <property type="evidence" value="ECO:0007669"/>
    <property type="project" value="TreeGrafter"/>
</dbReference>
<feature type="region of interest" description="Disordered" evidence="2">
    <location>
        <begin position="302"/>
        <end position="330"/>
    </location>
</feature>
<feature type="compositionally biased region" description="Low complexity" evidence="2">
    <location>
        <begin position="627"/>
        <end position="655"/>
    </location>
</feature>
<keyword evidence="5" id="KW-1185">Reference proteome</keyword>
<feature type="region of interest" description="Disordered" evidence="2">
    <location>
        <begin position="575"/>
        <end position="739"/>
    </location>
</feature>
<sequence>MTTTSASPATTDGSRPSSSRLSQKQRTPSDGTDSSSCGATREPWFSTNKILNSSLCGRRINSRNPNFDYDETKLLISLWGDPVVQKTLITTHKKHPVIAELARKMRDHGYNRSTEEINTRIKNLKCFYNRIKKDMAAGIINQTTWRHYAEMDEIISRPVFGNAHRLQQQNQPTPGKPTPAKHEADANDTAKDALAQFPVKLEVMSDDDDEFDEATEIRAEDLLTIDTQFPEETGPAGGAVGAMRTRRGARNGGAGRNRKQAEDDDDEDDEDDDDEYDDDEGSDFDVENEFNDGLDELLQKAQATKTTPGVATSSSLSKPPTQGLTTTTTPAKTANASGLVIETITSGNGTTITAAAGTATSNPPSAGKISVVPTNLLMKQPSSVASSLATPIQIYTQPTMSLAKGVVSGATASMVATAGSAVSGAGGAPMKLLLVNTVGKDGTTQQILTPATDSGTGMPKLIPAPGIQHSKIPLSVTGGPTPIVTIPTLGVPKKVVEATKAPHSGGQNRSPGAQSAGFRTLLTQLVAIQRENLALNQERLALEKERLQYEKQFGGSLVSMVRNMSTFFSGMLQHQRKDQQLNESQHQTQEPAPSKAVEKPKKNPDQVTSPPTVAPDNAKSQDVREISSSPSPSSSSSSSTSRVASPTSTTKAPTANDSGNEAKSGEPKAGSKRTEPSSTPPPLTPAPSIKPSSTSDVSSVPKKRRMMTRHSANHAQPAAENGNADDALKTEVISDAEEQ</sequence>
<reference evidence="4" key="2">
    <citation type="submission" date="2020-05" db="UniProtKB">
        <authorList>
            <consortium name="EnsemblMetazoa"/>
        </authorList>
    </citation>
    <scope>IDENTIFICATION</scope>
    <source>
        <strain evidence="4">FAR1</strain>
    </source>
</reference>
<dbReference type="Proteomes" id="UP000075886">
    <property type="component" value="Unassembled WGS sequence"/>
</dbReference>
<dbReference type="PANTHER" id="PTHR22666">
    <property type="entry name" value="MYB_SANT-LIKE DNA-BINDING DOMAIN-CONTAINING PROTEIN 1"/>
    <property type="match status" value="1"/>
</dbReference>
<feature type="compositionally biased region" description="Low complexity" evidence="2">
    <location>
        <begin position="319"/>
        <end position="330"/>
    </location>
</feature>
<accession>A0A182QG84</accession>
<feature type="region of interest" description="Disordered" evidence="2">
    <location>
        <begin position="221"/>
        <end position="288"/>
    </location>
</feature>
<organism evidence="4 5">
    <name type="scientific">Anopheles farauti</name>
    <dbReference type="NCBI Taxonomy" id="69004"/>
    <lineage>
        <taxon>Eukaryota</taxon>
        <taxon>Metazoa</taxon>
        <taxon>Ecdysozoa</taxon>
        <taxon>Arthropoda</taxon>
        <taxon>Hexapoda</taxon>
        <taxon>Insecta</taxon>
        <taxon>Pterygota</taxon>
        <taxon>Neoptera</taxon>
        <taxon>Endopterygota</taxon>
        <taxon>Diptera</taxon>
        <taxon>Nematocera</taxon>
        <taxon>Culicoidea</taxon>
        <taxon>Culicidae</taxon>
        <taxon>Anophelinae</taxon>
        <taxon>Anopheles</taxon>
    </lineage>
</organism>
<feature type="compositionally biased region" description="Polar residues" evidence="2">
    <location>
        <begin position="302"/>
        <end position="318"/>
    </location>
</feature>
<dbReference type="EnsemblMetazoa" id="AFAF009545-RA">
    <property type="protein sequence ID" value="AFAF009545-PA"/>
    <property type="gene ID" value="AFAF009545"/>
</dbReference>
<evidence type="ECO:0000259" key="3">
    <source>
        <dbReference type="Pfam" id="PF13837"/>
    </source>
</evidence>
<reference evidence="5" key="1">
    <citation type="submission" date="2014-01" db="EMBL/GenBank/DDBJ databases">
        <title>The Genome Sequence of Anopheles farauti FAR1 (V2).</title>
        <authorList>
            <consortium name="The Broad Institute Genomics Platform"/>
            <person name="Neafsey D.E."/>
            <person name="Besansky N."/>
            <person name="Howell P."/>
            <person name="Walton C."/>
            <person name="Young S.K."/>
            <person name="Zeng Q."/>
            <person name="Gargeya S."/>
            <person name="Fitzgerald M."/>
            <person name="Haas B."/>
            <person name="Abouelleil A."/>
            <person name="Allen A.W."/>
            <person name="Alvarado L."/>
            <person name="Arachchi H.M."/>
            <person name="Berlin A.M."/>
            <person name="Chapman S.B."/>
            <person name="Gainer-Dewar J."/>
            <person name="Goldberg J."/>
            <person name="Griggs A."/>
            <person name="Gujja S."/>
            <person name="Hansen M."/>
            <person name="Howarth C."/>
            <person name="Imamovic A."/>
            <person name="Ireland A."/>
            <person name="Larimer J."/>
            <person name="McCowan C."/>
            <person name="Murphy C."/>
            <person name="Pearson M."/>
            <person name="Poon T.W."/>
            <person name="Priest M."/>
            <person name="Roberts A."/>
            <person name="Saif S."/>
            <person name="Shea T."/>
            <person name="Sisk P."/>
            <person name="Sykes S."/>
            <person name="Wortman J."/>
            <person name="Nusbaum C."/>
            <person name="Birren B."/>
        </authorList>
    </citation>
    <scope>NUCLEOTIDE SEQUENCE [LARGE SCALE GENOMIC DNA]</scope>
    <source>
        <strain evidence="5">FAR1</strain>
    </source>
</reference>
<evidence type="ECO:0000313" key="4">
    <source>
        <dbReference type="EnsemblMetazoa" id="AFAF009545-PA"/>
    </source>
</evidence>
<dbReference type="InterPro" id="IPR026095">
    <property type="entry name" value="Myb/SANT-like_DNA-bd_dom_prot"/>
</dbReference>
<dbReference type="Pfam" id="PF13837">
    <property type="entry name" value="Myb_DNA-bind_4"/>
    <property type="match status" value="1"/>
</dbReference>
<feature type="compositionally biased region" description="Basic residues" evidence="2">
    <location>
        <begin position="701"/>
        <end position="712"/>
    </location>
</feature>
<protein>
    <recommendedName>
        <fullName evidence="3">Myb/SANT-like DNA-binding domain-containing protein</fullName>
    </recommendedName>
</protein>
<feature type="coiled-coil region" evidence="1">
    <location>
        <begin position="525"/>
        <end position="552"/>
    </location>
</feature>
<dbReference type="VEuPathDB" id="VectorBase:AFAF009545"/>
<dbReference type="EMBL" id="AXCN02001680">
    <property type="status" value="NOT_ANNOTATED_CDS"/>
    <property type="molecule type" value="Genomic_DNA"/>
</dbReference>
<evidence type="ECO:0000256" key="1">
    <source>
        <dbReference type="SAM" id="Coils"/>
    </source>
</evidence>
<dbReference type="InterPro" id="IPR044822">
    <property type="entry name" value="Myb_DNA-bind_4"/>
</dbReference>
<keyword evidence="1" id="KW-0175">Coiled coil</keyword>
<feature type="domain" description="Myb/SANT-like DNA-binding" evidence="3">
    <location>
        <begin position="65"/>
        <end position="154"/>
    </location>
</feature>
<name>A0A182QG84_9DIPT</name>
<evidence type="ECO:0000313" key="5">
    <source>
        <dbReference type="Proteomes" id="UP000075886"/>
    </source>
</evidence>
<feature type="compositionally biased region" description="Polar residues" evidence="2">
    <location>
        <begin position="581"/>
        <end position="591"/>
    </location>
</feature>
<evidence type="ECO:0000256" key="2">
    <source>
        <dbReference type="SAM" id="MobiDB-lite"/>
    </source>
</evidence>